<dbReference type="EMBL" id="JAODUO010000245">
    <property type="protein sequence ID" value="KAK2185067.1"/>
    <property type="molecule type" value="Genomic_DNA"/>
</dbReference>
<evidence type="ECO:0000256" key="1">
    <source>
        <dbReference type="SAM" id="Coils"/>
    </source>
</evidence>
<protein>
    <recommendedName>
        <fullName evidence="3">Pinin/SDK domain-containing protein</fullName>
    </recommendedName>
</protein>
<evidence type="ECO:0000256" key="2">
    <source>
        <dbReference type="SAM" id="MobiDB-lite"/>
    </source>
</evidence>
<feature type="coiled-coil region" evidence="1">
    <location>
        <begin position="11"/>
        <end position="38"/>
    </location>
</feature>
<reference evidence="4" key="1">
    <citation type="journal article" date="2023" name="Mol. Biol. Evol.">
        <title>Third-Generation Sequencing Reveals the Adaptive Role of the Epigenome in Three Deep-Sea Polychaetes.</title>
        <authorList>
            <person name="Perez M."/>
            <person name="Aroh O."/>
            <person name="Sun Y."/>
            <person name="Lan Y."/>
            <person name="Juniper S.K."/>
            <person name="Young C.R."/>
            <person name="Angers B."/>
            <person name="Qian P.Y."/>
        </authorList>
    </citation>
    <scope>NUCLEOTIDE SEQUENCE</scope>
    <source>
        <strain evidence="4">R07B-5</strain>
    </source>
</reference>
<evidence type="ECO:0000313" key="4">
    <source>
        <dbReference type="EMBL" id="KAK2185067.1"/>
    </source>
</evidence>
<evidence type="ECO:0000313" key="5">
    <source>
        <dbReference type="Proteomes" id="UP001209878"/>
    </source>
</evidence>
<accession>A0AAD9NZ08</accession>
<sequence length="204" mass="22876">MADTASVVKGVAALQDELEKTRDRLRGVDETIKKLTGRDPSENRPGQRRIVRTPDISRGVELGRGRERMFALARYGVDNDRGPPAKRQVIQSAFGRLGPQMGFNRPGPRRDRDSGDEDDLPRKVTLHSSVVVTPKETRTRTDTLAAQNEDTTGKARYMLVAHLSSCSHPHKLVGIRVSDHILRNHSLNLSQLCTAMFKYNMIYC</sequence>
<dbReference type="Pfam" id="PF04697">
    <property type="entry name" value="Pinin_SDK_N"/>
    <property type="match status" value="1"/>
</dbReference>
<dbReference type="PANTHER" id="PTHR12707">
    <property type="entry name" value="PINN"/>
    <property type="match status" value="1"/>
</dbReference>
<keyword evidence="1" id="KW-0175">Coiled coil</keyword>
<proteinExistence type="predicted"/>
<dbReference type="InterPro" id="IPR039853">
    <property type="entry name" value="Pinin"/>
</dbReference>
<feature type="region of interest" description="Disordered" evidence="2">
    <location>
        <begin position="97"/>
        <end position="121"/>
    </location>
</feature>
<name>A0AAD9NZ08_RIDPI</name>
<evidence type="ECO:0000259" key="3">
    <source>
        <dbReference type="Pfam" id="PF04697"/>
    </source>
</evidence>
<dbReference type="InterPro" id="IPR006787">
    <property type="entry name" value="Pinin_SDK_N"/>
</dbReference>
<dbReference type="Proteomes" id="UP001209878">
    <property type="component" value="Unassembled WGS sequence"/>
</dbReference>
<feature type="domain" description="Pinin/SDK" evidence="3">
    <location>
        <begin position="11"/>
        <end position="147"/>
    </location>
</feature>
<organism evidence="4 5">
    <name type="scientific">Ridgeia piscesae</name>
    <name type="common">Tubeworm</name>
    <dbReference type="NCBI Taxonomy" id="27915"/>
    <lineage>
        <taxon>Eukaryota</taxon>
        <taxon>Metazoa</taxon>
        <taxon>Spiralia</taxon>
        <taxon>Lophotrochozoa</taxon>
        <taxon>Annelida</taxon>
        <taxon>Polychaeta</taxon>
        <taxon>Sedentaria</taxon>
        <taxon>Canalipalpata</taxon>
        <taxon>Sabellida</taxon>
        <taxon>Siboglinidae</taxon>
        <taxon>Ridgeia</taxon>
    </lineage>
</organism>
<dbReference type="PANTHER" id="PTHR12707:SF0">
    <property type="entry name" value="PININ"/>
    <property type="match status" value="1"/>
</dbReference>
<dbReference type="GO" id="GO:0071013">
    <property type="term" value="C:catalytic step 2 spliceosome"/>
    <property type="evidence" value="ECO:0007669"/>
    <property type="project" value="TreeGrafter"/>
</dbReference>
<keyword evidence="5" id="KW-1185">Reference proteome</keyword>
<comment type="caution">
    <text evidence="4">The sequence shown here is derived from an EMBL/GenBank/DDBJ whole genome shotgun (WGS) entry which is preliminary data.</text>
</comment>
<dbReference type="AlphaFoldDB" id="A0AAD9NZ08"/>
<gene>
    <name evidence="4" type="ORF">NP493_246g01014</name>
</gene>